<dbReference type="InterPro" id="IPR013010">
    <property type="entry name" value="Znf_SIAH"/>
</dbReference>
<dbReference type="PROSITE" id="PS51081">
    <property type="entry name" value="ZF_SIAH"/>
    <property type="match status" value="1"/>
</dbReference>
<keyword evidence="13" id="KW-1185">Reference proteome</keyword>
<gene>
    <name evidence="12" type="ORF">NQ314_000668</name>
</gene>
<sequence>MDSEAFKIIDKCTLENENICANCQKLLNVVPVYCIDRYEQVEQRVEQICGRCEHIVDTVSGANKWRQYAYENFAKYLTYPCSNKKFGCDAILNWDGVLKHENICTFQCANCPLFYKNLFPDKSCSWLGNVKMLDEHIENSHKDCMCNPPQCDWIDSKQNTIFFTRVGSQMVTIIIKYARDSKYYCLLMVSGNDLESQCFRYQLELFDENKNNSIILRKARLEPLGYMKECIENSDKMLEIDIDRIKEMLKNTKNISGRFGIVKKNRKEIAQITGIKDNEILTSPVENAKNKIPPPDEIMLQELECPVCSEHMIPPIYICETG</sequence>
<dbReference type="PANTHER" id="PTHR45877:SF2">
    <property type="entry name" value="E3 UBIQUITIN-PROTEIN LIGASE SINA-RELATED"/>
    <property type="match status" value="1"/>
</dbReference>
<dbReference type="Pfam" id="PF21361">
    <property type="entry name" value="Sina_ZnF"/>
    <property type="match status" value="1"/>
</dbReference>
<dbReference type="GO" id="GO:0005737">
    <property type="term" value="C:cytoplasm"/>
    <property type="evidence" value="ECO:0007669"/>
    <property type="project" value="TreeGrafter"/>
</dbReference>
<keyword evidence="5" id="KW-0808">Transferase</keyword>
<evidence type="ECO:0000256" key="7">
    <source>
        <dbReference type="ARBA" id="ARBA00022771"/>
    </source>
</evidence>
<dbReference type="GO" id="GO:0008270">
    <property type="term" value="F:zinc ion binding"/>
    <property type="evidence" value="ECO:0007669"/>
    <property type="project" value="UniProtKB-KW"/>
</dbReference>
<dbReference type="InterPro" id="IPR004162">
    <property type="entry name" value="SINA-like_animal"/>
</dbReference>
<keyword evidence="7 10" id="KW-0863">Zinc-finger</keyword>
<evidence type="ECO:0000256" key="9">
    <source>
        <dbReference type="ARBA" id="ARBA00022833"/>
    </source>
</evidence>
<evidence type="ECO:0000256" key="3">
    <source>
        <dbReference type="ARBA" id="ARBA00009119"/>
    </source>
</evidence>
<dbReference type="Proteomes" id="UP001162156">
    <property type="component" value="Unassembled WGS sequence"/>
</dbReference>
<comment type="caution">
    <text evidence="12">The sequence shown here is derived from an EMBL/GenBank/DDBJ whole genome shotgun (WGS) entry which is preliminary data.</text>
</comment>
<dbReference type="FunFam" id="3.30.40.10:FF:000041">
    <property type="entry name" value="E3 ubiquitin-protein ligase SINAT3"/>
    <property type="match status" value="1"/>
</dbReference>
<accession>A0AAV8ZVT8</accession>
<dbReference type="InterPro" id="IPR013083">
    <property type="entry name" value="Znf_RING/FYVE/PHD"/>
</dbReference>
<dbReference type="EMBL" id="JANEYF010000205">
    <property type="protein sequence ID" value="KAJ8971506.1"/>
    <property type="molecule type" value="Genomic_DNA"/>
</dbReference>
<comment type="pathway">
    <text evidence="2">Protein modification; protein ubiquitination.</text>
</comment>
<evidence type="ECO:0000256" key="1">
    <source>
        <dbReference type="ARBA" id="ARBA00000900"/>
    </source>
</evidence>
<dbReference type="EC" id="2.3.2.27" evidence="4"/>
<dbReference type="GO" id="GO:0031624">
    <property type="term" value="F:ubiquitin conjugating enzyme binding"/>
    <property type="evidence" value="ECO:0007669"/>
    <property type="project" value="TreeGrafter"/>
</dbReference>
<evidence type="ECO:0000259" key="11">
    <source>
        <dbReference type="PROSITE" id="PS51081"/>
    </source>
</evidence>
<keyword evidence="6" id="KW-0479">Metal-binding</keyword>
<keyword evidence="8" id="KW-0833">Ubl conjugation pathway</keyword>
<evidence type="ECO:0000313" key="13">
    <source>
        <dbReference type="Proteomes" id="UP001162156"/>
    </source>
</evidence>
<evidence type="ECO:0000256" key="6">
    <source>
        <dbReference type="ARBA" id="ARBA00022723"/>
    </source>
</evidence>
<dbReference type="AlphaFoldDB" id="A0AAV8ZVT8"/>
<evidence type="ECO:0000256" key="4">
    <source>
        <dbReference type="ARBA" id="ARBA00012483"/>
    </source>
</evidence>
<evidence type="ECO:0000256" key="8">
    <source>
        <dbReference type="ARBA" id="ARBA00022786"/>
    </source>
</evidence>
<evidence type="ECO:0000256" key="10">
    <source>
        <dbReference type="PROSITE-ProRule" id="PRU00455"/>
    </source>
</evidence>
<comment type="similarity">
    <text evidence="3">Belongs to the SINA (Seven in absentia) family.</text>
</comment>
<protein>
    <recommendedName>
        <fullName evidence="4">RING-type E3 ubiquitin transferase</fullName>
        <ecNumber evidence="4">2.3.2.27</ecNumber>
    </recommendedName>
</protein>
<evidence type="ECO:0000256" key="2">
    <source>
        <dbReference type="ARBA" id="ARBA00004906"/>
    </source>
</evidence>
<evidence type="ECO:0000313" key="12">
    <source>
        <dbReference type="EMBL" id="KAJ8971506.1"/>
    </source>
</evidence>
<proteinExistence type="inferred from homology"/>
<dbReference type="PANTHER" id="PTHR45877">
    <property type="entry name" value="E3 UBIQUITIN-PROTEIN LIGASE SIAH2"/>
    <property type="match status" value="1"/>
</dbReference>
<name>A0AAV8ZVT8_9CUCU</name>
<dbReference type="GO" id="GO:0061630">
    <property type="term" value="F:ubiquitin protein ligase activity"/>
    <property type="evidence" value="ECO:0007669"/>
    <property type="project" value="UniProtKB-EC"/>
</dbReference>
<reference evidence="12" key="1">
    <citation type="journal article" date="2023" name="Insect Mol. Biol.">
        <title>Genome sequencing provides insights into the evolution of gene families encoding plant cell wall-degrading enzymes in longhorned beetles.</title>
        <authorList>
            <person name="Shin N.R."/>
            <person name="Okamura Y."/>
            <person name="Kirsch R."/>
            <person name="Pauchet Y."/>
        </authorList>
    </citation>
    <scope>NUCLEOTIDE SEQUENCE</scope>
    <source>
        <strain evidence="12">RBIC_L_NR</strain>
    </source>
</reference>
<dbReference type="GO" id="GO:0043161">
    <property type="term" value="P:proteasome-mediated ubiquitin-dependent protein catabolic process"/>
    <property type="evidence" value="ECO:0007669"/>
    <property type="project" value="TreeGrafter"/>
</dbReference>
<feature type="domain" description="SIAH-type" evidence="11">
    <location>
        <begin position="76"/>
        <end position="142"/>
    </location>
</feature>
<comment type="catalytic activity">
    <reaction evidence="1">
        <text>S-ubiquitinyl-[E2 ubiquitin-conjugating enzyme]-L-cysteine + [acceptor protein]-L-lysine = [E2 ubiquitin-conjugating enzyme]-L-cysteine + N(6)-ubiquitinyl-[acceptor protein]-L-lysine.</text>
        <dbReference type="EC" id="2.3.2.27"/>
    </reaction>
</comment>
<keyword evidence="9" id="KW-0862">Zinc</keyword>
<organism evidence="12 13">
    <name type="scientific">Rhamnusium bicolor</name>
    <dbReference type="NCBI Taxonomy" id="1586634"/>
    <lineage>
        <taxon>Eukaryota</taxon>
        <taxon>Metazoa</taxon>
        <taxon>Ecdysozoa</taxon>
        <taxon>Arthropoda</taxon>
        <taxon>Hexapoda</taxon>
        <taxon>Insecta</taxon>
        <taxon>Pterygota</taxon>
        <taxon>Neoptera</taxon>
        <taxon>Endopterygota</taxon>
        <taxon>Coleoptera</taxon>
        <taxon>Polyphaga</taxon>
        <taxon>Cucujiformia</taxon>
        <taxon>Chrysomeloidea</taxon>
        <taxon>Cerambycidae</taxon>
        <taxon>Lepturinae</taxon>
        <taxon>Rhagiini</taxon>
        <taxon>Rhamnusium</taxon>
    </lineage>
</organism>
<evidence type="ECO:0000256" key="5">
    <source>
        <dbReference type="ARBA" id="ARBA00022679"/>
    </source>
</evidence>
<dbReference type="Gene3D" id="3.30.40.10">
    <property type="entry name" value="Zinc/RING finger domain, C3HC4 (zinc finger)"/>
    <property type="match status" value="1"/>
</dbReference>
<dbReference type="SUPFAM" id="SSF49599">
    <property type="entry name" value="TRAF domain-like"/>
    <property type="match status" value="1"/>
</dbReference>